<evidence type="ECO:0000313" key="5">
    <source>
        <dbReference type="Proteomes" id="UP000759131"/>
    </source>
</evidence>
<dbReference type="AlphaFoldDB" id="A0A7R9KH95"/>
<dbReference type="Proteomes" id="UP000759131">
    <property type="component" value="Unassembled WGS sequence"/>
</dbReference>
<sequence>METPIIFLECLPETSEERITKIAELRSKYEVIRLKYTTDPRDANNANNTVANGVACETHGTDNPLSQETTSQWNQYFADSELRSRITQDVIRTFPEMDFFQMTQMQTVMIDILFHFARENPTVDYKQPTDTINIEPFSAPTETSLFSVLGVKLKMINEQIVKRHDYELYNHLISMEIAPQIYGIRWMRLLFGREFQMQDLLVVWDAVFADGFALCDYIFASMLLVIRKLLLGSDYAQCLYHLMRYPSVPDIHYIIHFALHIRDPLNYSEPVGYSSLVMPNIGIECWPIQQSVKNCSPKSYGPTAVRPTTLAVESVDARRQRPESVVRRAPNGKQENELTHISSIDFPTDGESDELKRENQDLRHQIDYCWRHMSSQLDALQRVLATERLAHEDDVMVALAELKKCRDVLKGTLKFSQTNQ</sequence>
<accession>A0A7R9KH95</accession>
<dbReference type="SMART" id="SM00164">
    <property type="entry name" value="TBC"/>
    <property type="match status" value="1"/>
</dbReference>
<evidence type="ECO:0000256" key="1">
    <source>
        <dbReference type="ARBA" id="ARBA00022468"/>
    </source>
</evidence>
<keyword evidence="1" id="KW-0343">GTPase activation</keyword>
<dbReference type="PANTHER" id="PTHR22957:SF337">
    <property type="entry name" value="TBC1 DOMAIN FAMILY MEMBER 5"/>
    <property type="match status" value="1"/>
</dbReference>
<dbReference type="InterPro" id="IPR035969">
    <property type="entry name" value="Rab-GAP_TBC_sf"/>
</dbReference>
<dbReference type="EMBL" id="CAJPIZ010001463">
    <property type="protein sequence ID" value="CAG2103528.1"/>
    <property type="molecule type" value="Genomic_DNA"/>
</dbReference>
<dbReference type="Pfam" id="PF00566">
    <property type="entry name" value="RabGAP-TBC"/>
    <property type="match status" value="1"/>
</dbReference>
<organism evidence="4">
    <name type="scientific">Medioppia subpectinata</name>
    <dbReference type="NCBI Taxonomy" id="1979941"/>
    <lineage>
        <taxon>Eukaryota</taxon>
        <taxon>Metazoa</taxon>
        <taxon>Ecdysozoa</taxon>
        <taxon>Arthropoda</taxon>
        <taxon>Chelicerata</taxon>
        <taxon>Arachnida</taxon>
        <taxon>Acari</taxon>
        <taxon>Acariformes</taxon>
        <taxon>Sarcoptiformes</taxon>
        <taxon>Oribatida</taxon>
        <taxon>Brachypylina</taxon>
        <taxon>Oppioidea</taxon>
        <taxon>Oppiidae</taxon>
        <taxon>Medioppia</taxon>
    </lineage>
</organism>
<dbReference type="Gene3D" id="1.10.472.80">
    <property type="entry name" value="Ypt/Rab-GAP domain of gyp1p, domain 3"/>
    <property type="match status" value="1"/>
</dbReference>
<keyword evidence="5" id="KW-1185">Reference proteome</keyword>
<feature type="compositionally biased region" description="Basic and acidic residues" evidence="2">
    <location>
        <begin position="316"/>
        <end position="326"/>
    </location>
</feature>
<dbReference type="OrthoDB" id="27140at2759"/>
<evidence type="ECO:0000259" key="3">
    <source>
        <dbReference type="PROSITE" id="PS50086"/>
    </source>
</evidence>
<dbReference type="EMBL" id="OC856038">
    <property type="protein sequence ID" value="CAD7623098.1"/>
    <property type="molecule type" value="Genomic_DNA"/>
</dbReference>
<dbReference type="FunFam" id="1.10.472.80:FF:000038">
    <property type="entry name" value="TBC1 domain family member 5"/>
    <property type="match status" value="1"/>
</dbReference>
<dbReference type="GO" id="GO:0005096">
    <property type="term" value="F:GTPase activator activity"/>
    <property type="evidence" value="ECO:0007669"/>
    <property type="project" value="UniProtKB-KW"/>
</dbReference>
<dbReference type="PANTHER" id="PTHR22957">
    <property type="entry name" value="TBC1 DOMAIN FAMILY MEMBER GTPASE-ACTIVATING PROTEIN"/>
    <property type="match status" value="1"/>
</dbReference>
<dbReference type="InterPro" id="IPR000195">
    <property type="entry name" value="Rab-GAP-TBC_dom"/>
</dbReference>
<proteinExistence type="predicted"/>
<reference evidence="4" key="1">
    <citation type="submission" date="2020-11" db="EMBL/GenBank/DDBJ databases">
        <authorList>
            <person name="Tran Van P."/>
        </authorList>
    </citation>
    <scope>NUCLEOTIDE SEQUENCE</scope>
</reference>
<evidence type="ECO:0000256" key="2">
    <source>
        <dbReference type="SAM" id="MobiDB-lite"/>
    </source>
</evidence>
<dbReference type="PROSITE" id="PS50086">
    <property type="entry name" value="TBC_RABGAP"/>
    <property type="match status" value="1"/>
</dbReference>
<feature type="domain" description="Rab-GAP TBC" evidence="3">
    <location>
        <begin position="63"/>
        <end position="211"/>
    </location>
</feature>
<evidence type="ECO:0000313" key="4">
    <source>
        <dbReference type="EMBL" id="CAD7623098.1"/>
    </source>
</evidence>
<protein>
    <recommendedName>
        <fullName evidence="3">Rab-GAP TBC domain-containing protein</fullName>
    </recommendedName>
</protein>
<dbReference type="Gene3D" id="1.10.8.270">
    <property type="entry name" value="putative rabgap domain of human tbc1 domain family member 14 like domains"/>
    <property type="match status" value="1"/>
</dbReference>
<feature type="region of interest" description="Disordered" evidence="2">
    <location>
        <begin position="316"/>
        <end position="356"/>
    </location>
</feature>
<name>A0A7R9KH95_9ACAR</name>
<gene>
    <name evidence="4" type="ORF">OSB1V03_LOCUS3558</name>
</gene>
<dbReference type="SUPFAM" id="SSF47923">
    <property type="entry name" value="Ypt/Rab-GAP domain of gyp1p"/>
    <property type="match status" value="2"/>
</dbReference>